<dbReference type="AlphaFoldDB" id="A0A6A5K4Z0"/>
<accession>A0A6A5K4Z0</accession>
<reference evidence="2" key="1">
    <citation type="submission" date="2020-01" db="EMBL/GenBank/DDBJ databases">
        <authorList>
            <consortium name="DOE Joint Genome Institute"/>
            <person name="Haridas S."/>
            <person name="Albert R."/>
            <person name="Binder M."/>
            <person name="Bloem J."/>
            <person name="Labutti K."/>
            <person name="Salamov A."/>
            <person name="Andreopoulos B."/>
            <person name="Baker S.E."/>
            <person name="Barry K."/>
            <person name="Bills G."/>
            <person name="Bluhm B.H."/>
            <person name="Cannon C."/>
            <person name="Castanera R."/>
            <person name="Culley D.E."/>
            <person name="Daum C."/>
            <person name="Ezra D."/>
            <person name="Gonzalez J.B."/>
            <person name="Henrissat B."/>
            <person name="Kuo A."/>
            <person name="Liang C."/>
            <person name="Lipzen A."/>
            <person name="Lutzoni F."/>
            <person name="Magnuson J."/>
            <person name="Mondo S."/>
            <person name="Nolan M."/>
            <person name="Ohm R."/>
            <person name="Pangilinan J."/>
            <person name="Park H.-J."/>
            <person name="Ramirez L."/>
            <person name="Alfaro M."/>
            <person name="Sun H."/>
            <person name="Tritt A."/>
            <person name="Yoshinaga Y."/>
            <person name="Zwiers L.-H."/>
            <person name="Turgeon B.G."/>
            <person name="Goodwin S.B."/>
            <person name="Spatafora J.W."/>
            <person name="Crous P.W."/>
            <person name="Grigoriev I.V."/>
        </authorList>
    </citation>
    <scope>NUCLEOTIDE SEQUENCE</scope>
    <source>
        <strain evidence="2">P77</strain>
    </source>
</reference>
<name>A0A6A5K4Z0_9PLEO</name>
<proteinExistence type="predicted"/>
<feature type="region of interest" description="Disordered" evidence="1">
    <location>
        <begin position="1"/>
        <end position="24"/>
    </location>
</feature>
<dbReference type="EMBL" id="ML975424">
    <property type="protein sequence ID" value="KAF1829797.1"/>
    <property type="molecule type" value="Genomic_DNA"/>
</dbReference>
<evidence type="ECO:0000256" key="1">
    <source>
        <dbReference type="SAM" id="MobiDB-lite"/>
    </source>
</evidence>
<organism evidence="2 3">
    <name type="scientific">Decorospora gaudefroyi</name>
    <dbReference type="NCBI Taxonomy" id="184978"/>
    <lineage>
        <taxon>Eukaryota</taxon>
        <taxon>Fungi</taxon>
        <taxon>Dikarya</taxon>
        <taxon>Ascomycota</taxon>
        <taxon>Pezizomycotina</taxon>
        <taxon>Dothideomycetes</taxon>
        <taxon>Pleosporomycetidae</taxon>
        <taxon>Pleosporales</taxon>
        <taxon>Pleosporineae</taxon>
        <taxon>Pleosporaceae</taxon>
        <taxon>Decorospora</taxon>
    </lineage>
</organism>
<evidence type="ECO:0000313" key="3">
    <source>
        <dbReference type="Proteomes" id="UP000800040"/>
    </source>
</evidence>
<feature type="compositionally biased region" description="Basic and acidic residues" evidence="1">
    <location>
        <begin position="1"/>
        <end position="16"/>
    </location>
</feature>
<keyword evidence="3" id="KW-1185">Reference proteome</keyword>
<dbReference type="Proteomes" id="UP000800040">
    <property type="component" value="Unassembled WGS sequence"/>
</dbReference>
<evidence type="ECO:0000313" key="2">
    <source>
        <dbReference type="EMBL" id="KAF1829797.1"/>
    </source>
</evidence>
<gene>
    <name evidence="2" type="ORF">BDW02DRAFT_573649</name>
</gene>
<protein>
    <submittedName>
        <fullName evidence="2">Uncharacterized protein</fullName>
    </submittedName>
</protein>
<sequence>MGFKVAERIESADHNRSKGQRQRKSLLAGATVACSVGASALTKCWIGGMGGWADWWRDHRVRHGRQHEQPEKPGAA</sequence>